<evidence type="ECO:0000313" key="1">
    <source>
        <dbReference type="EMBL" id="KAF5836406.1"/>
    </source>
</evidence>
<gene>
    <name evidence="1" type="ORF">DUNSADRAFT_5978</name>
</gene>
<accession>A0ABQ7GP73</accession>
<dbReference type="EMBL" id="MU069661">
    <property type="protein sequence ID" value="KAF5836406.1"/>
    <property type="molecule type" value="Genomic_DNA"/>
</dbReference>
<dbReference type="Pfam" id="PF12224">
    <property type="entry name" value="Amidoligase_2"/>
    <property type="match status" value="1"/>
</dbReference>
<sequence length="343" mass="37951">MLFSINQYSSGRMQAKRQRPIICNALFTPPWLKSASSNLTEYKMPSSLSYGVELEFLFPQHYSRADVEKTMRKTKWRVKTDDSIVGAGLALEINSPVLTGTSGFQSIVKACRAAGALCPQLNWSTACHIHVGRDGSYWQLRQLQNLCANFIEMEESFDALCPAYRKDSPYARSNKKLLLDNNLAIQSLLATTSTEQLINLFNPGGTQGCRYFKLNLRSLGRHNTVEFRQFAGTSSAEEVAGITALCVWFAILAGERIGALPKQERGPPAREGRNLRSRGRNKAALELNHVFSSRGVLALSPAAFHNTAPYSPVQQVQQLLTFLEPAGQDLADFVSTRAASQSI</sequence>
<protein>
    <submittedName>
        <fullName evidence="1">Amidoligase enzyme-domain-containing protein</fullName>
    </submittedName>
</protein>
<name>A0ABQ7GP73_DUNSA</name>
<dbReference type="Proteomes" id="UP000815325">
    <property type="component" value="Unassembled WGS sequence"/>
</dbReference>
<comment type="caution">
    <text evidence="1">The sequence shown here is derived from an EMBL/GenBank/DDBJ whole genome shotgun (WGS) entry which is preliminary data.</text>
</comment>
<dbReference type="PANTHER" id="PTHR36847:SF1">
    <property type="entry name" value="AMIDOLIGASE ENZYME"/>
    <property type="match status" value="1"/>
</dbReference>
<evidence type="ECO:0000313" key="2">
    <source>
        <dbReference type="Proteomes" id="UP000815325"/>
    </source>
</evidence>
<dbReference type="InterPro" id="IPR022025">
    <property type="entry name" value="Amidoligase_2"/>
</dbReference>
<reference evidence="1" key="1">
    <citation type="submission" date="2017-08" db="EMBL/GenBank/DDBJ databases">
        <authorList>
            <person name="Polle J.E."/>
            <person name="Barry K."/>
            <person name="Cushman J."/>
            <person name="Schmutz J."/>
            <person name="Tran D."/>
            <person name="Hathwaick L.T."/>
            <person name="Yim W.C."/>
            <person name="Jenkins J."/>
            <person name="Mckie-Krisberg Z.M."/>
            <person name="Prochnik S."/>
            <person name="Lindquist E."/>
            <person name="Dockter R.B."/>
            <person name="Adam C."/>
            <person name="Molina H."/>
            <person name="Bunkerborg J."/>
            <person name="Jin E."/>
            <person name="Buchheim M."/>
            <person name="Magnuson J."/>
        </authorList>
    </citation>
    <scope>NUCLEOTIDE SEQUENCE</scope>
    <source>
        <strain evidence="1">CCAP 19/18</strain>
    </source>
</reference>
<keyword evidence="2" id="KW-1185">Reference proteome</keyword>
<dbReference type="PANTHER" id="PTHR36847">
    <property type="entry name" value="AMIDOLIGASE ENZYME"/>
    <property type="match status" value="1"/>
</dbReference>
<proteinExistence type="predicted"/>
<organism evidence="1 2">
    <name type="scientific">Dunaliella salina</name>
    <name type="common">Green alga</name>
    <name type="synonym">Protococcus salinus</name>
    <dbReference type="NCBI Taxonomy" id="3046"/>
    <lineage>
        <taxon>Eukaryota</taxon>
        <taxon>Viridiplantae</taxon>
        <taxon>Chlorophyta</taxon>
        <taxon>core chlorophytes</taxon>
        <taxon>Chlorophyceae</taxon>
        <taxon>CS clade</taxon>
        <taxon>Chlamydomonadales</taxon>
        <taxon>Dunaliellaceae</taxon>
        <taxon>Dunaliella</taxon>
    </lineage>
</organism>